<keyword evidence="3" id="KW-0902">Two-component regulatory system</keyword>
<keyword evidence="4" id="KW-0812">Transmembrane</keyword>
<feature type="transmembrane region" description="Helical" evidence="4">
    <location>
        <begin position="252"/>
        <end position="276"/>
    </location>
</feature>
<dbReference type="Gene3D" id="1.20.5.1930">
    <property type="match status" value="1"/>
</dbReference>
<dbReference type="Proteomes" id="UP000050863">
    <property type="component" value="Unassembled WGS sequence"/>
</dbReference>
<dbReference type="STRING" id="280332.CQ12_10280"/>
<proteinExistence type="predicted"/>
<feature type="transmembrane region" description="Helical" evidence="4">
    <location>
        <begin position="25"/>
        <end position="47"/>
    </location>
</feature>
<dbReference type="GO" id="GO:0016301">
    <property type="term" value="F:kinase activity"/>
    <property type="evidence" value="ECO:0007669"/>
    <property type="project" value="UniProtKB-KW"/>
</dbReference>
<evidence type="ECO:0000313" key="6">
    <source>
        <dbReference type="EMBL" id="KRR10444.1"/>
    </source>
</evidence>
<dbReference type="AlphaFoldDB" id="A0A0R3LRA6"/>
<dbReference type="EMBL" id="LLXZ01000059">
    <property type="protein sequence ID" value="KRR10444.1"/>
    <property type="molecule type" value="Genomic_DNA"/>
</dbReference>
<comment type="caution">
    <text evidence="6">The sequence shown here is derived from an EMBL/GenBank/DDBJ whole genome shotgun (WGS) entry which is preliminary data.</text>
</comment>
<dbReference type="InterPro" id="IPR003594">
    <property type="entry name" value="HATPase_dom"/>
</dbReference>
<feature type="domain" description="Histidine kinase/HSP90-like ATPase" evidence="5">
    <location>
        <begin position="533"/>
        <end position="644"/>
    </location>
</feature>
<feature type="transmembrane region" description="Helical" evidence="4">
    <location>
        <begin position="374"/>
        <end position="392"/>
    </location>
</feature>
<evidence type="ECO:0000256" key="2">
    <source>
        <dbReference type="ARBA" id="ARBA00022777"/>
    </source>
</evidence>
<feature type="transmembrane region" description="Helical" evidence="4">
    <location>
        <begin position="223"/>
        <end position="240"/>
    </location>
</feature>
<reference evidence="6 7" key="1">
    <citation type="submission" date="2014-03" db="EMBL/GenBank/DDBJ databases">
        <title>Bradyrhizobium valentinum sp. nov., isolated from effective nodules of Lupinus mariae-josephae, a lupine endemic of basic-lime soils in Eastern Spain.</title>
        <authorList>
            <person name="Duran D."/>
            <person name="Rey L."/>
            <person name="Navarro A."/>
            <person name="Busquets A."/>
            <person name="Imperial J."/>
            <person name="Ruiz-Argueso T."/>
        </authorList>
    </citation>
    <scope>NUCLEOTIDE SEQUENCE [LARGE SCALE GENOMIC DNA]</scope>
    <source>
        <strain evidence="6 7">PAC68</strain>
    </source>
</reference>
<dbReference type="PANTHER" id="PTHR24421:SF58">
    <property type="entry name" value="SIGNAL TRANSDUCTION HISTIDINE-PROTEIN KINASE_PHOSPHATASE UHPB"/>
    <property type="match status" value="1"/>
</dbReference>
<feature type="transmembrane region" description="Helical" evidence="4">
    <location>
        <begin position="282"/>
        <end position="300"/>
    </location>
</feature>
<gene>
    <name evidence="6" type="ORF">CQ12_10280</name>
</gene>
<dbReference type="GO" id="GO:0000160">
    <property type="term" value="P:phosphorelay signal transduction system"/>
    <property type="evidence" value="ECO:0007669"/>
    <property type="project" value="UniProtKB-KW"/>
</dbReference>
<name>A0A0R3LRA6_9BRAD</name>
<sequence>MNDHADDAQPDLPGRERRRLQASRLIQYLLLQAAIAGACVVALLQSLPGPPAQYRMTALQLTDAGIERAVTLPYFSPRRDAMNDPPRFSGQFVRPASEAAQPWSVFVPRFTNGVEVTVNGVVILDSRRDPAANRPDRNTPAIAVIPASVLRDGENAISIRLFIWGPITGFLDRIWVGPDAELRPSYDLRTLIFVTLPVVFSSWQAILAVILGIMWVMRRHEPAYGVLAAAMAVGVGQAFLQTPMGETPFSKLNVILISSAPIESALVLTFALLFSGWKWQRYGWILFIPGVLLALAGLFGNQAMVRALFLILAVPMVGISLLIMAVVTARSALKRPNVASLLLGCAVTIMLTCWIADLLSVFQMTPNRIFTSRLSYSAMLVAIGAGLTWRFARALNQVDGFAGRLVSQVREAEEKLKVSFAREEERARAAALARERTRLMRDLHDGLGGQLVSIVALSERGNGSAGIGDAARAALKDLRLVIDSMDDIGGDLMLALGSWRERAMAQLRPHDIALDWRAVTPQGVPVHPELRPWHVIQIVRLLDEAVTNAVKHANAKRITVRIETLAGADGHERGCITVEDDGKGFEITSDGTAAGAIKAARGLRNMRSRAARCGAELELSSCAQGTDQGADQGTRVRLTLPHRFPDSDGAAG</sequence>
<dbReference type="Pfam" id="PF02518">
    <property type="entry name" value="HATPase_c"/>
    <property type="match status" value="1"/>
</dbReference>
<keyword evidence="4" id="KW-1133">Transmembrane helix</keyword>
<evidence type="ECO:0000259" key="5">
    <source>
        <dbReference type="SMART" id="SM00387"/>
    </source>
</evidence>
<evidence type="ECO:0000256" key="4">
    <source>
        <dbReference type="SAM" id="Phobius"/>
    </source>
</evidence>
<keyword evidence="4" id="KW-0472">Membrane</keyword>
<keyword evidence="1" id="KW-0808">Transferase</keyword>
<dbReference type="SMART" id="SM00387">
    <property type="entry name" value="HATPase_c"/>
    <property type="match status" value="1"/>
</dbReference>
<keyword evidence="7" id="KW-1185">Reference proteome</keyword>
<feature type="transmembrane region" description="Helical" evidence="4">
    <location>
        <begin position="307"/>
        <end position="329"/>
    </location>
</feature>
<dbReference type="RefSeq" id="WP_057835051.1">
    <property type="nucleotide sequence ID" value="NZ_LLXZ01000059.1"/>
</dbReference>
<keyword evidence="2 6" id="KW-0418">Kinase</keyword>
<dbReference type="InterPro" id="IPR036890">
    <property type="entry name" value="HATPase_C_sf"/>
</dbReference>
<feature type="transmembrane region" description="Helical" evidence="4">
    <location>
        <begin position="341"/>
        <end position="362"/>
    </location>
</feature>
<evidence type="ECO:0000256" key="1">
    <source>
        <dbReference type="ARBA" id="ARBA00022679"/>
    </source>
</evidence>
<evidence type="ECO:0000256" key="3">
    <source>
        <dbReference type="ARBA" id="ARBA00023012"/>
    </source>
</evidence>
<dbReference type="SUPFAM" id="SSF55874">
    <property type="entry name" value="ATPase domain of HSP90 chaperone/DNA topoisomerase II/histidine kinase"/>
    <property type="match status" value="1"/>
</dbReference>
<dbReference type="CDD" id="cd16917">
    <property type="entry name" value="HATPase_UhpB-NarQ-NarX-like"/>
    <property type="match status" value="1"/>
</dbReference>
<dbReference type="Gene3D" id="3.30.565.10">
    <property type="entry name" value="Histidine kinase-like ATPase, C-terminal domain"/>
    <property type="match status" value="1"/>
</dbReference>
<dbReference type="PANTHER" id="PTHR24421">
    <property type="entry name" value="NITRATE/NITRITE SENSOR PROTEIN NARX-RELATED"/>
    <property type="match status" value="1"/>
</dbReference>
<feature type="transmembrane region" description="Helical" evidence="4">
    <location>
        <begin position="191"/>
        <end position="217"/>
    </location>
</feature>
<accession>A0A0R3LRA6</accession>
<evidence type="ECO:0000313" key="7">
    <source>
        <dbReference type="Proteomes" id="UP000050863"/>
    </source>
</evidence>
<dbReference type="InterPro" id="IPR050482">
    <property type="entry name" value="Sensor_HK_TwoCompSys"/>
</dbReference>
<organism evidence="6 7">
    <name type="scientific">Bradyrhizobium jicamae</name>
    <dbReference type="NCBI Taxonomy" id="280332"/>
    <lineage>
        <taxon>Bacteria</taxon>
        <taxon>Pseudomonadati</taxon>
        <taxon>Pseudomonadota</taxon>
        <taxon>Alphaproteobacteria</taxon>
        <taxon>Hyphomicrobiales</taxon>
        <taxon>Nitrobacteraceae</taxon>
        <taxon>Bradyrhizobium</taxon>
    </lineage>
</organism>
<protein>
    <submittedName>
        <fullName evidence="6">Histidine kinase</fullName>
    </submittedName>
</protein>